<evidence type="ECO:0000313" key="1">
    <source>
        <dbReference type="EMBL" id="CBH99658.1"/>
    </source>
</evidence>
<dbReference type="EMBL" id="CABN01000039">
    <property type="protein sequence ID" value="CBH99658.1"/>
    <property type="molecule type" value="Genomic_DNA"/>
</dbReference>
<proteinExistence type="predicted"/>
<sequence>MSQAVAWSGTTLWHPYRSRTPINASSAEPRTSWLRQSSINREHTITPLGSIRGRLSPFPPKRLLRQILADMDGHFCFGEYQYALPSFGDSSA</sequence>
<accession>E6PXJ9</accession>
<comment type="caution">
    <text evidence="1">The sequence shown here is derived from an EMBL/GenBank/DDBJ whole genome shotgun (WGS) entry which is preliminary data.</text>
</comment>
<gene>
    <name evidence="1" type="ORF">CARN3_0599</name>
</gene>
<protein>
    <submittedName>
        <fullName evidence="1">Uncharacterized protein</fullName>
    </submittedName>
</protein>
<organism evidence="1">
    <name type="scientific">mine drainage metagenome</name>
    <dbReference type="NCBI Taxonomy" id="410659"/>
    <lineage>
        <taxon>unclassified sequences</taxon>
        <taxon>metagenomes</taxon>
        <taxon>ecological metagenomes</taxon>
    </lineage>
</organism>
<dbReference type="AlphaFoldDB" id="E6PXJ9"/>
<reference evidence="1" key="1">
    <citation type="submission" date="2009-10" db="EMBL/GenBank/DDBJ databases">
        <title>Diversity of trophic interactions inside an arsenic-rich microbial ecosystem.</title>
        <authorList>
            <person name="Bertin P.N."/>
            <person name="Heinrich-Salmeron A."/>
            <person name="Pelletier E."/>
            <person name="Goulhen-Chollet F."/>
            <person name="Arsene-Ploetze F."/>
            <person name="Gallien S."/>
            <person name="Calteau A."/>
            <person name="Vallenet D."/>
            <person name="Casiot C."/>
            <person name="Chane-Woon-Ming B."/>
            <person name="Giloteaux L."/>
            <person name="Barakat M."/>
            <person name="Bonnefoy V."/>
            <person name="Bruneel O."/>
            <person name="Chandler M."/>
            <person name="Cleiss J."/>
            <person name="Duran R."/>
            <person name="Elbaz-Poulichet F."/>
            <person name="Fonknechten N."/>
            <person name="Lauga B."/>
            <person name="Mornico D."/>
            <person name="Ortet P."/>
            <person name="Schaeffer C."/>
            <person name="Siguier P."/>
            <person name="Alexander Thil Smith A."/>
            <person name="Van Dorsselaer A."/>
            <person name="Weissenbach J."/>
            <person name="Medigue C."/>
            <person name="Le Paslier D."/>
        </authorList>
    </citation>
    <scope>NUCLEOTIDE SEQUENCE</scope>
</reference>
<name>E6PXJ9_9ZZZZ</name>